<gene>
    <name evidence="7" type="ORF">ZIOFF_025689</name>
</gene>
<dbReference type="Pfam" id="PF03171">
    <property type="entry name" value="2OG-FeII_Oxy"/>
    <property type="match status" value="1"/>
</dbReference>
<evidence type="ECO:0000259" key="6">
    <source>
        <dbReference type="Pfam" id="PF14226"/>
    </source>
</evidence>
<keyword evidence="3" id="KW-0560">Oxidoreductase</keyword>
<dbReference type="InterPro" id="IPR050231">
    <property type="entry name" value="Iron_ascorbate_oxido_reductase"/>
</dbReference>
<evidence type="ECO:0000256" key="1">
    <source>
        <dbReference type="ARBA" id="ARBA00001961"/>
    </source>
</evidence>
<proteinExistence type="predicted"/>
<evidence type="ECO:0000256" key="2">
    <source>
        <dbReference type="ARBA" id="ARBA00022723"/>
    </source>
</evidence>
<sequence>MIHTPKPCMILNTSNLQCLQVTEECELPLIDISTLRMTTDEKALQHCASAVTRAATQWGFFMVVSCGISSELLEVMREAQRQLMKKLGSAMTELAHLLARVRAEHLEFSGDFITEKCNSAFLTILSQDQVGGLELRKDSTWNAVKPNQDALIVNIGDLFQGSASHGHDMN</sequence>
<dbReference type="EMBL" id="JACMSC010000007">
    <property type="protein sequence ID" value="KAG6515297.1"/>
    <property type="molecule type" value="Genomic_DNA"/>
</dbReference>
<dbReference type="InterPro" id="IPR027443">
    <property type="entry name" value="IPNS-like_sf"/>
</dbReference>
<keyword evidence="4" id="KW-0408">Iron</keyword>
<dbReference type="AlphaFoldDB" id="A0A8J5LHD3"/>
<dbReference type="Gene3D" id="2.60.120.330">
    <property type="entry name" value="B-lactam Antibiotic, Isopenicillin N Synthase, Chain"/>
    <property type="match status" value="2"/>
</dbReference>
<dbReference type="Proteomes" id="UP000734854">
    <property type="component" value="Unassembled WGS sequence"/>
</dbReference>
<evidence type="ECO:0008006" key="9">
    <source>
        <dbReference type="Google" id="ProtNLM"/>
    </source>
</evidence>
<organism evidence="7 8">
    <name type="scientific">Zingiber officinale</name>
    <name type="common">Ginger</name>
    <name type="synonym">Amomum zingiber</name>
    <dbReference type="NCBI Taxonomy" id="94328"/>
    <lineage>
        <taxon>Eukaryota</taxon>
        <taxon>Viridiplantae</taxon>
        <taxon>Streptophyta</taxon>
        <taxon>Embryophyta</taxon>
        <taxon>Tracheophyta</taxon>
        <taxon>Spermatophyta</taxon>
        <taxon>Magnoliopsida</taxon>
        <taxon>Liliopsida</taxon>
        <taxon>Zingiberales</taxon>
        <taxon>Zingiberaceae</taxon>
        <taxon>Zingiber</taxon>
    </lineage>
</organism>
<evidence type="ECO:0000256" key="4">
    <source>
        <dbReference type="ARBA" id="ARBA00023004"/>
    </source>
</evidence>
<feature type="domain" description="Non-haem dioxygenase N-terminal" evidence="6">
    <location>
        <begin position="27"/>
        <end position="84"/>
    </location>
</feature>
<dbReference type="Pfam" id="PF14226">
    <property type="entry name" value="DIOX_N"/>
    <property type="match status" value="1"/>
</dbReference>
<accession>A0A8J5LHD3</accession>
<reference evidence="7 8" key="1">
    <citation type="submission" date="2020-08" db="EMBL/GenBank/DDBJ databases">
        <title>Plant Genome Project.</title>
        <authorList>
            <person name="Zhang R.-G."/>
        </authorList>
    </citation>
    <scope>NUCLEOTIDE SEQUENCE [LARGE SCALE GENOMIC DNA]</scope>
    <source>
        <tissue evidence="7">Rhizome</tissue>
    </source>
</reference>
<dbReference type="GO" id="GO:0046872">
    <property type="term" value="F:metal ion binding"/>
    <property type="evidence" value="ECO:0007669"/>
    <property type="project" value="UniProtKB-KW"/>
</dbReference>
<dbReference type="GO" id="GO:0016491">
    <property type="term" value="F:oxidoreductase activity"/>
    <property type="evidence" value="ECO:0007669"/>
    <property type="project" value="UniProtKB-KW"/>
</dbReference>
<keyword evidence="2" id="KW-0479">Metal-binding</keyword>
<comment type="caution">
    <text evidence="7">The sequence shown here is derived from an EMBL/GenBank/DDBJ whole genome shotgun (WGS) entry which is preliminary data.</text>
</comment>
<dbReference type="PANTHER" id="PTHR47990">
    <property type="entry name" value="2-OXOGLUTARATE (2OG) AND FE(II)-DEPENDENT OXYGENASE SUPERFAMILY PROTEIN-RELATED"/>
    <property type="match status" value="1"/>
</dbReference>
<evidence type="ECO:0000313" key="8">
    <source>
        <dbReference type="Proteomes" id="UP000734854"/>
    </source>
</evidence>
<evidence type="ECO:0000313" key="7">
    <source>
        <dbReference type="EMBL" id="KAG6515297.1"/>
    </source>
</evidence>
<dbReference type="SUPFAM" id="SSF51197">
    <property type="entry name" value="Clavaminate synthase-like"/>
    <property type="match status" value="1"/>
</dbReference>
<dbReference type="InterPro" id="IPR026992">
    <property type="entry name" value="DIOX_N"/>
</dbReference>
<evidence type="ECO:0000256" key="3">
    <source>
        <dbReference type="ARBA" id="ARBA00023002"/>
    </source>
</evidence>
<dbReference type="InterPro" id="IPR044861">
    <property type="entry name" value="IPNS-like_FE2OG_OXY"/>
</dbReference>
<name>A0A8J5LHD3_ZINOF</name>
<protein>
    <recommendedName>
        <fullName evidence="9">Non-haem dioxygenase N-terminal domain-containing protein</fullName>
    </recommendedName>
</protein>
<feature type="domain" description="Isopenicillin N synthase-like Fe(2+) 2OG dioxygenase" evidence="5">
    <location>
        <begin position="115"/>
        <end position="160"/>
    </location>
</feature>
<keyword evidence="8" id="KW-1185">Reference proteome</keyword>
<comment type="cofactor">
    <cofactor evidence="1">
        <name>L-ascorbate</name>
        <dbReference type="ChEBI" id="CHEBI:38290"/>
    </cofactor>
</comment>
<evidence type="ECO:0000259" key="5">
    <source>
        <dbReference type="Pfam" id="PF03171"/>
    </source>
</evidence>